<dbReference type="PANTHER" id="PTHR46190:SF1">
    <property type="entry name" value="SI:CH211-201H21.5"/>
    <property type="match status" value="1"/>
</dbReference>
<dbReference type="KEGG" id="nlo:107219745"/>
<dbReference type="GeneID" id="107219745"/>
<dbReference type="OrthoDB" id="432381at2759"/>
<dbReference type="PANTHER" id="PTHR46190">
    <property type="entry name" value="SI:CH211-201H21.5-RELATED"/>
    <property type="match status" value="1"/>
</dbReference>
<accession>A0A6J0BIH3</accession>
<gene>
    <name evidence="4" type="primary">LOC107219745</name>
</gene>
<dbReference type="InterPro" id="IPR036452">
    <property type="entry name" value="Ribo_hydro-like"/>
</dbReference>
<protein>
    <submittedName>
        <fullName evidence="4">Inosine-uridine preferring nucleoside hydrolase</fullName>
    </submittedName>
</protein>
<feature type="domain" description="Inosine/uridine-preferring nucleoside hydrolase" evidence="2">
    <location>
        <begin position="6"/>
        <end position="307"/>
    </location>
</feature>
<dbReference type="InterPro" id="IPR001910">
    <property type="entry name" value="Inosine/uridine_hydrolase_dom"/>
</dbReference>
<comment type="similarity">
    <text evidence="1">Belongs to the IUNH family.</text>
</comment>
<dbReference type="GO" id="GO:0016799">
    <property type="term" value="F:hydrolase activity, hydrolyzing N-glycosyl compounds"/>
    <property type="evidence" value="ECO:0007669"/>
    <property type="project" value="InterPro"/>
</dbReference>
<reference evidence="4" key="1">
    <citation type="submission" date="2025-08" db="UniProtKB">
        <authorList>
            <consortium name="RefSeq"/>
        </authorList>
    </citation>
    <scope>IDENTIFICATION</scope>
    <source>
        <tissue evidence="4">Thorax and Abdomen</tissue>
    </source>
</reference>
<name>A0A6J0BIH3_NEOLC</name>
<evidence type="ECO:0000313" key="3">
    <source>
        <dbReference type="Proteomes" id="UP000829291"/>
    </source>
</evidence>
<dbReference type="InParanoid" id="A0A6J0BIH3"/>
<keyword evidence="3" id="KW-1185">Reference proteome</keyword>
<organism evidence="4">
    <name type="scientific">Neodiprion lecontei</name>
    <name type="common">Redheaded pine sawfly</name>
    <dbReference type="NCBI Taxonomy" id="441921"/>
    <lineage>
        <taxon>Eukaryota</taxon>
        <taxon>Metazoa</taxon>
        <taxon>Ecdysozoa</taxon>
        <taxon>Arthropoda</taxon>
        <taxon>Hexapoda</taxon>
        <taxon>Insecta</taxon>
        <taxon>Pterygota</taxon>
        <taxon>Neoptera</taxon>
        <taxon>Endopterygota</taxon>
        <taxon>Hymenoptera</taxon>
        <taxon>Tenthredinoidea</taxon>
        <taxon>Diprionidae</taxon>
        <taxon>Diprioninae</taxon>
        <taxon>Neodiprion</taxon>
    </lineage>
</organism>
<dbReference type="AlphaFoldDB" id="A0A6J0BIH3"/>
<evidence type="ECO:0000256" key="1">
    <source>
        <dbReference type="ARBA" id="ARBA00009176"/>
    </source>
</evidence>
<dbReference type="RefSeq" id="XP_015513563.2">
    <property type="nucleotide sequence ID" value="XM_015658077.2"/>
</dbReference>
<evidence type="ECO:0000313" key="4">
    <source>
        <dbReference type="RefSeq" id="XP_015513563.2"/>
    </source>
</evidence>
<keyword evidence="4" id="KW-0378">Hydrolase</keyword>
<dbReference type="InterPro" id="IPR052775">
    <property type="entry name" value="IUN_hydrolase"/>
</dbReference>
<dbReference type="Gene3D" id="3.90.245.10">
    <property type="entry name" value="Ribonucleoside hydrolase-like"/>
    <property type="match status" value="1"/>
</dbReference>
<dbReference type="Proteomes" id="UP000829291">
    <property type="component" value="Chromosome 2"/>
</dbReference>
<proteinExistence type="inferred from homology"/>
<dbReference type="FunCoup" id="A0A6J0BIH3">
    <property type="interactions" value="9"/>
</dbReference>
<evidence type="ECO:0000259" key="2">
    <source>
        <dbReference type="Pfam" id="PF01156"/>
    </source>
</evidence>
<dbReference type="Pfam" id="PF01156">
    <property type="entry name" value="IU_nuc_hydro"/>
    <property type="match status" value="1"/>
</dbReference>
<dbReference type="SUPFAM" id="SSF53590">
    <property type="entry name" value="Nucleoside hydrolase"/>
    <property type="match status" value="1"/>
</dbReference>
<sequence length="324" mass="35958">MEKQLVIVDCDAGIDDALALILLAGAHKLNKIQLLAVTCVNGNTTVENVVNNVFRILQTCGLADIPVYQGAHSPLLSTENARISATEQFHGPDGFGNMFKDKLDISKLQKEHAVHALYRMVCKNPGEVSIACIGPLTNIALAIRLYPDFISKVKAFYVMGGNYTAQGNITAQAEFNFYSDPESVHIFLANSIKPYVLLPWETCIKRAMDPKWQDHVFGKINTPEVQLMSTLYQFYLNSNKESAIYTPCDAILAAIVLRPDMATKLIEHHADIELTGRRTRGQVVIDHLASNKPNTNIVTECNLEIFKELLILALDPENYEGDVL</sequence>